<evidence type="ECO:0000313" key="2">
    <source>
        <dbReference type="Proteomes" id="UP000541109"/>
    </source>
</evidence>
<reference evidence="1 2" key="1">
    <citation type="submission" date="2020-07" db="EMBL/GenBank/DDBJ databases">
        <title>Stappia sp., F7233, whole genome shotgun sequencing project.</title>
        <authorList>
            <person name="Jiang S."/>
            <person name="Liu Z.W."/>
            <person name="Du Z.J."/>
        </authorList>
    </citation>
    <scope>NUCLEOTIDE SEQUENCE [LARGE SCALE GENOMIC DNA]</scope>
    <source>
        <strain evidence="1 2">F7233</strain>
    </source>
</reference>
<dbReference type="EMBL" id="JACFXV010000029">
    <property type="protein sequence ID" value="MBA5775737.1"/>
    <property type="molecule type" value="Genomic_DNA"/>
</dbReference>
<gene>
    <name evidence="1" type="ORF">H2509_01205</name>
</gene>
<protein>
    <submittedName>
        <fullName evidence="1">Uncharacterized protein</fullName>
    </submittedName>
</protein>
<dbReference type="Proteomes" id="UP000541109">
    <property type="component" value="Unassembled WGS sequence"/>
</dbReference>
<organism evidence="1 2">
    <name type="scientific">Stappia albiluteola</name>
    <dbReference type="NCBI Taxonomy" id="2758565"/>
    <lineage>
        <taxon>Bacteria</taxon>
        <taxon>Pseudomonadati</taxon>
        <taxon>Pseudomonadota</taxon>
        <taxon>Alphaproteobacteria</taxon>
        <taxon>Hyphomicrobiales</taxon>
        <taxon>Stappiaceae</taxon>
        <taxon>Stappia</taxon>
    </lineage>
</organism>
<sequence>MTFAKALCDGDFAGARGLLAATLKADFTEADLQREFDEMTDYGDGPPDTVEVMNFLDDWPQKKPGDLGWAYVAISGPGFGEAVAVIVTGERLIREIEWGRP</sequence>
<accession>A0A839A9X8</accession>
<name>A0A839A9X8_9HYPH</name>
<proteinExistence type="predicted"/>
<evidence type="ECO:0000313" key="1">
    <source>
        <dbReference type="EMBL" id="MBA5775737.1"/>
    </source>
</evidence>
<comment type="caution">
    <text evidence="1">The sequence shown here is derived from an EMBL/GenBank/DDBJ whole genome shotgun (WGS) entry which is preliminary data.</text>
</comment>
<keyword evidence="2" id="KW-1185">Reference proteome</keyword>
<dbReference type="AlphaFoldDB" id="A0A839A9X8"/>